<gene>
    <name evidence="2" type="ORF">GGQ59_002319</name>
</gene>
<feature type="signal peptide" evidence="1">
    <location>
        <begin position="1"/>
        <end position="17"/>
    </location>
</feature>
<name>A0A840I6M6_9PROT</name>
<organism evidence="2 3">
    <name type="scientific">Parvularcula dongshanensis</name>
    <dbReference type="NCBI Taxonomy" id="1173995"/>
    <lineage>
        <taxon>Bacteria</taxon>
        <taxon>Pseudomonadati</taxon>
        <taxon>Pseudomonadota</taxon>
        <taxon>Alphaproteobacteria</taxon>
        <taxon>Parvularculales</taxon>
        <taxon>Parvularculaceae</taxon>
        <taxon>Parvularcula</taxon>
    </lineage>
</organism>
<evidence type="ECO:0008006" key="4">
    <source>
        <dbReference type="Google" id="ProtNLM"/>
    </source>
</evidence>
<proteinExistence type="predicted"/>
<dbReference type="EMBL" id="JACHOB010000005">
    <property type="protein sequence ID" value="MBB4659778.1"/>
    <property type="molecule type" value="Genomic_DNA"/>
</dbReference>
<evidence type="ECO:0000256" key="1">
    <source>
        <dbReference type="SAM" id="SignalP"/>
    </source>
</evidence>
<dbReference type="PROSITE" id="PS51257">
    <property type="entry name" value="PROKAR_LIPOPROTEIN"/>
    <property type="match status" value="1"/>
</dbReference>
<reference evidence="2 3" key="1">
    <citation type="submission" date="2020-08" db="EMBL/GenBank/DDBJ databases">
        <title>Genomic Encyclopedia of Type Strains, Phase IV (KMG-IV): sequencing the most valuable type-strain genomes for metagenomic binning, comparative biology and taxonomic classification.</title>
        <authorList>
            <person name="Goeker M."/>
        </authorList>
    </citation>
    <scope>NUCLEOTIDE SEQUENCE [LARGE SCALE GENOMIC DNA]</scope>
    <source>
        <strain evidence="2 3">DSM 102850</strain>
    </source>
</reference>
<sequence length="146" mass="16399">MRFPILALSLLLLGACALTPEPCTRDYFAYQADRMQDHFVRRNRSEVRRLRTLRDDLRADSGPDVFTALALVAAKRDLEAVAADFRSNVIPEARRIADFCEIDGGFDLMMNAFLAEQGIDADLVRTLGLLDLFESDGLRTSIEPSF</sequence>
<protein>
    <recommendedName>
        <fullName evidence="4">Lipoprotein</fullName>
    </recommendedName>
</protein>
<accession>A0A840I6M6</accession>
<dbReference type="Proteomes" id="UP000563524">
    <property type="component" value="Unassembled WGS sequence"/>
</dbReference>
<keyword evidence="3" id="KW-1185">Reference proteome</keyword>
<keyword evidence="1" id="KW-0732">Signal</keyword>
<evidence type="ECO:0000313" key="2">
    <source>
        <dbReference type="EMBL" id="MBB4659778.1"/>
    </source>
</evidence>
<evidence type="ECO:0000313" key="3">
    <source>
        <dbReference type="Proteomes" id="UP000563524"/>
    </source>
</evidence>
<feature type="chain" id="PRO_5032411581" description="Lipoprotein" evidence="1">
    <location>
        <begin position="18"/>
        <end position="146"/>
    </location>
</feature>
<dbReference type="AlphaFoldDB" id="A0A840I6M6"/>
<comment type="caution">
    <text evidence="2">The sequence shown here is derived from an EMBL/GenBank/DDBJ whole genome shotgun (WGS) entry which is preliminary data.</text>
</comment>
<dbReference type="RefSeq" id="WP_183818722.1">
    <property type="nucleotide sequence ID" value="NZ_JACHOB010000005.1"/>
</dbReference>